<proteinExistence type="predicted"/>
<comment type="caution">
    <text evidence="2">The sequence shown here is derived from an EMBL/GenBank/DDBJ whole genome shotgun (WGS) entry which is preliminary data.</text>
</comment>
<keyword evidence="1" id="KW-0472">Membrane</keyword>
<feature type="non-terminal residue" evidence="2">
    <location>
        <position position="136"/>
    </location>
</feature>
<protein>
    <submittedName>
        <fullName evidence="2">Uncharacterized protein</fullName>
    </submittedName>
</protein>
<keyword evidence="1" id="KW-0812">Transmembrane</keyword>
<sequence length="136" mass="15414">MANKDEGLWIKKLREKLEDHSEPLPLNGWERLEKNISAPVTRRLFLYRRIAAVAAILICAVSLISIYLLHTPVVEDMIHIPVQTYVSEPLPGVMPVNGESQQLITRILPLPVIARQQEHPTEQAAAQENRVEEIPV</sequence>
<name>A0A5J4RSW2_9ZZZZ</name>
<dbReference type="AlphaFoldDB" id="A0A5J4RSW2"/>
<gene>
    <name evidence="2" type="ORF">EZS27_015758</name>
</gene>
<feature type="transmembrane region" description="Helical" evidence="1">
    <location>
        <begin position="50"/>
        <end position="69"/>
    </location>
</feature>
<dbReference type="EMBL" id="SNRY01000832">
    <property type="protein sequence ID" value="KAA6336051.1"/>
    <property type="molecule type" value="Genomic_DNA"/>
</dbReference>
<evidence type="ECO:0000256" key="1">
    <source>
        <dbReference type="SAM" id="Phobius"/>
    </source>
</evidence>
<keyword evidence="1" id="KW-1133">Transmembrane helix</keyword>
<organism evidence="2">
    <name type="scientific">termite gut metagenome</name>
    <dbReference type="NCBI Taxonomy" id="433724"/>
    <lineage>
        <taxon>unclassified sequences</taxon>
        <taxon>metagenomes</taxon>
        <taxon>organismal metagenomes</taxon>
    </lineage>
</organism>
<evidence type="ECO:0000313" key="2">
    <source>
        <dbReference type="EMBL" id="KAA6336051.1"/>
    </source>
</evidence>
<reference evidence="2" key="1">
    <citation type="submission" date="2019-03" db="EMBL/GenBank/DDBJ databases">
        <title>Single cell metagenomics reveals metabolic interactions within the superorganism composed of flagellate Streblomastix strix and complex community of Bacteroidetes bacteria on its surface.</title>
        <authorList>
            <person name="Treitli S.C."/>
            <person name="Kolisko M."/>
            <person name="Husnik F."/>
            <person name="Keeling P."/>
            <person name="Hampl V."/>
        </authorList>
    </citation>
    <scope>NUCLEOTIDE SEQUENCE</scope>
    <source>
        <strain evidence="2">STM</strain>
    </source>
</reference>
<accession>A0A5J4RSW2</accession>